<evidence type="ECO:0000313" key="1">
    <source>
        <dbReference type="EMBL" id="MFB9686120.1"/>
    </source>
</evidence>
<organism evidence="1 2">
    <name type="scientific">Amycolatopsis plumensis</name>
    <dbReference type="NCBI Taxonomy" id="236508"/>
    <lineage>
        <taxon>Bacteria</taxon>
        <taxon>Bacillati</taxon>
        <taxon>Actinomycetota</taxon>
        <taxon>Actinomycetes</taxon>
        <taxon>Pseudonocardiales</taxon>
        <taxon>Pseudonocardiaceae</taxon>
        <taxon>Amycolatopsis</taxon>
    </lineage>
</organism>
<keyword evidence="2" id="KW-1185">Reference proteome</keyword>
<dbReference type="RefSeq" id="WP_378194798.1">
    <property type="nucleotide sequence ID" value="NZ_JBHMBK010000012.1"/>
</dbReference>
<reference evidence="1 2" key="1">
    <citation type="submission" date="2024-09" db="EMBL/GenBank/DDBJ databases">
        <authorList>
            <person name="Sun Q."/>
            <person name="Mori K."/>
        </authorList>
    </citation>
    <scope>NUCLEOTIDE SEQUENCE [LARGE SCALE GENOMIC DNA]</scope>
    <source>
        <strain evidence="1 2">JCM 13852</strain>
    </source>
</reference>
<evidence type="ECO:0000313" key="2">
    <source>
        <dbReference type="Proteomes" id="UP001589535"/>
    </source>
</evidence>
<dbReference type="EMBL" id="JBHMBK010000012">
    <property type="protein sequence ID" value="MFB9686120.1"/>
    <property type="molecule type" value="Genomic_DNA"/>
</dbReference>
<accession>A0ABV5U411</accession>
<proteinExistence type="predicted"/>
<protein>
    <submittedName>
        <fullName evidence="1">Uncharacterized protein</fullName>
    </submittedName>
</protein>
<name>A0ABV5U411_9PSEU</name>
<gene>
    <name evidence="1" type="ORF">ACFFTO_18135</name>
</gene>
<dbReference type="Proteomes" id="UP001589535">
    <property type="component" value="Unassembled WGS sequence"/>
</dbReference>
<comment type="caution">
    <text evidence="1">The sequence shown here is derived from an EMBL/GenBank/DDBJ whole genome shotgun (WGS) entry which is preliminary data.</text>
</comment>
<sequence>MTCHDRTYEMPGLDFAQNYRIRCLSWQLGTFERRGHIRREWALRMQRQDGDGQQRSLTWLHDLPGHEALDWDWAIFLLARDAGDGRQSFDAYVEEHLSQRDDDDIPRHEHHDWVRAEHLWHQVRDFLGRDPVLLTAFFDILPPER</sequence>